<evidence type="ECO:0000259" key="10">
    <source>
        <dbReference type="Pfam" id="PF00155"/>
    </source>
</evidence>
<comment type="subunit">
    <text evidence="3 8">Homodimer.</text>
</comment>
<feature type="modified residue" description="N6-(pyridoxal phosphate)lysine" evidence="8">
    <location>
        <position position="210"/>
    </location>
</feature>
<dbReference type="Proteomes" id="UP001440599">
    <property type="component" value="Unassembled WGS sequence"/>
</dbReference>
<evidence type="ECO:0000256" key="4">
    <source>
        <dbReference type="ARBA" id="ARBA00022576"/>
    </source>
</evidence>
<dbReference type="RefSeq" id="WP_349139953.1">
    <property type="nucleotide sequence ID" value="NZ_JBBMFT010000003.1"/>
</dbReference>
<dbReference type="NCBIfam" id="TIGR01141">
    <property type="entry name" value="hisC"/>
    <property type="match status" value="1"/>
</dbReference>
<comment type="caution">
    <text evidence="11">The sequence shown here is derived from an EMBL/GenBank/DDBJ whole genome shotgun (WGS) entry which is preliminary data.</text>
</comment>
<keyword evidence="5 8" id="KW-0808">Transferase</keyword>
<evidence type="ECO:0000313" key="12">
    <source>
        <dbReference type="Proteomes" id="UP001440599"/>
    </source>
</evidence>
<evidence type="ECO:0000256" key="5">
    <source>
        <dbReference type="ARBA" id="ARBA00022679"/>
    </source>
</evidence>
<dbReference type="InterPro" id="IPR015424">
    <property type="entry name" value="PyrdxlP-dep_Trfase"/>
</dbReference>
<evidence type="ECO:0000256" key="6">
    <source>
        <dbReference type="ARBA" id="ARBA00022898"/>
    </source>
</evidence>
<dbReference type="HAMAP" id="MF_01023">
    <property type="entry name" value="HisC_aminotrans_2"/>
    <property type="match status" value="1"/>
</dbReference>
<evidence type="ECO:0000256" key="1">
    <source>
        <dbReference type="ARBA" id="ARBA00001933"/>
    </source>
</evidence>
<dbReference type="CDD" id="cd00609">
    <property type="entry name" value="AAT_like"/>
    <property type="match status" value="1"/>
</dbReference>
<dbReference type="Gene3D" id="3.40.640.10">
    <property type="entry name" value="Type I PLP-dependent aspartate aminotransferase-like (Major domain)"/>
    <property type="match status" value="1"/>
</dbReference>
<dbReference type="PANTHER" id="PTHR43643:SF3">
    <property type="entry name" value="HISTIDINOL-PHOSPHATE AMINOTRANSFERASE"/>
    <property type="match status" value="1"/>
</dbReference>
<dbReference type="SUPFAM" id="SSF53383">
    <property type="entry name" value="PLP-dependent transferases"/>
    <property type="match status" value="1"/>
</dbReference>
<keyword evidence="12" id="KW-1185">Reference proteome</keyword>
<comment type="catalytic activity">
    <reaction evidence="7 8">
        <text>L-histidinol phosphate + 2-oxoglutarate = 3-(imidazol-4-yl)-2-oxopropyl phosphate + L-glutamate</text>
        <dbReference type="Rhea" id="RHEA:23744"/>
        <dbReference type="ChEBI" id="CHEBI:16810"/>
        <dbReference type="ChEBI" id="CHEBI:29985"/>
        <dbReference type="ChEBI" id="CHEBI:57766"/>
        <dbReference type="ChEBI" id="CHEBI:57980"/>
        <dbReference type="EC" id="2.6.1.9"/>
    </reaction>
</comment>
<keyword evidence="4 8" id="KW-0032">Aminotransferase</keyword>
<gene>
    <name evidence="8 11" type="primary">hisC</name>
    <name evidence="11" type="ORF">WMO45_07460</name>
</gene>
<protein>
    <recommendedName>
        <fullName evidence="8">Histidinol-phosphate aminotransferase</fullName>
        <ecNumber evidence="8">2.6.1.9</ecNumber>
    </recommendedName>
    <alternativeName>
        <fullName evidence="8">Imidazole acetol-phosphate transaminase</fullName>
    </alternativeName>
</protein>
<dbReference type="InterPro" id="IPR005861">
    <property type="entry name" value="HisP_aminotrans"/>
</dbReference>
<dbReference type="EC" id="2.6.1.9" evidence="8"/>
<dbReference type="InterPro" id="IPR004839">
    <property type="entry name" value="Aminotransferase_I/II_large"/>
</dbReference>
<dbReference type="InterPro" id="IPR015422">
    <property type="entry name" value="PyrdxlP-dep_Trfase_small"/>
</dbReference>
<dbReference type="InterPro" id="IPR015421">
    <property type="entry name" value="PyrdxlP-dep_Trfase_major"/>
</dbReference>
<keyword evidence="6 8" id="KW-0663">Pyridoxal phosphate</keyword>
<dbReference type="PANTHER" id="PTHR43643">
    <property type="entry name" value="HISTIDINOL-PHOSPHATE AMINOTRANSFERASE 2"/>
    <property type="match status" value="1"/>
</dbReference>
<dbReference type="InterPro" id="IPR001917">
    <property type="entry name" value="Aminotrans_II_pyridoxalP_BS"/>
</dbReference>
<evidence type="ECO:0000256" key="9">
    <source>
        <dbReference type="SAM" id="MobiDB-lite"/>
    </source>
</evidence>
<keyword evidence="8" id="KW-0028">Amino-acid biosynthesis</keyword>
<evidence type="ECO:0000256" key="3">
    <source>
        <dbReference type="ARBA" id="ARBA00011738"/>
    </source>
</evidence>
<accession>A0ABV1EQG9</accession>
<dbReference type="Pfam" id="PF00155">
    <property type="entry name" value="Aminotran_1_2"/>
    <property type="match status" value="1"/>
</dbReference>
<evidence type="ECO:0000256" key="8">
    <source>
        <dbReference type="HAMAP-Rule" id="MF_01023"/>
    </source>
</evidence>
<comment type="cofactor">
    <cofactor evidence="1 8">
        <name>pyridoxal 5'-phosphate</name>
        <dbReference type="ChEBI" id="CHEBI:597326"/>
    </cofactor>
</comment>
<sequence length="351" mass="38936">MSDYLSGSLRRLRPYTPGEQPQDRTYIKLNTNESPYPPSPGVLDALNRQEAADLRLYSDPEAGELKAALAARYGVGLENVFVSNGSDEALNFAFLAYATDGRGVAFADITYGFYPVFAGLYDIPVHTVPLREDFRLAVEDYLGLHQTVVIANPNAPTGLALTRAEVEQVVQGNPDAVVVIDEAYVDFGGESAVELTGRYPNLLVVQTFSKSRSLAGARLGYAIGPAELIADLERIKYATNPYNVNRLTLRAGTQALADRAYFEENCRQIMQTRAYTARRLEELGFSCTDSRANFLFARHPHLSGQAVYQGLKERGVLVRHFDGARIVDYNRITVGTRDQMEILLQRLEELL</sequence>
<proteinExistence type="inferred from homology"/>
<keyword evidence="8" id="KW-0368">Histidine biosynthesis</keyword>
<dbReference type="GO" id="GO:0004400">
    <property type="term" value="F:histidinol-phosphate transaminase activity"/>
    <property type="evidence" value="ECO:0007669"/>
    <property type="project" value="UniProtKB-EC"/>
</dbReference>
<name>A0ABV1EQG9_9FIRM</name>
<feature type="region of interest" description="Disordered" evidence="9">
    <location>
        <begin position="1"/>
        <end position="23"/>
    </location>
</feature>
<reference evidence="11 12" key="1">
    <citation type="submission" date="2024-03" db="EMBL/GenBank/DDBJ databases">
        <title>Human intestinal bacterial collection.</title>
        <authorList>
            <person name="Pauvert C."/>
            <person name="Hitch T.C.A."/>
            <person name="Clavel T."/>
        </authorList>
    </citation>
    <scope>NUCLEOTIDE SEQUENCE [LARGE SCALE GENOMIC DNA]</scope>
    <source>
        <strain evidence="11 12">CLA-AP-H34</strain>
    </source>
</reference>
<evidence type="ECO:0000313" key="11">
    <source>
        <dbReference type="EMBL" id="MEQ2456354.1"/>
    </source>
</evidence>
<dbReference type="PROSITE" id="PS00599">
    <property type="entry name" value="AA_TRANSFER_CLASS_2"/>
    <property type="match status" value="1"/>
</dbReference>
<feature type="domain" description="Aminotransferase class I/classII large" evidence="10">
    <location>
        <begin position="25"/>
        <end position="347"/>
    </location>
</feature>
<organism evidence="11 12">
    <name type="scientific">Flavonifractor hominis</name>
    <dbReference type="NCBI Taxonomy" id="3133178"/>
    <lineage>
        <taxon>Bacteria</taxon>
        <taxon>Bacillati</taxon>
        <taxon>Bacillota</taxon>
        <taxon>Clostridia</taxon>
        <taxon>Eubacteriales</taxon>
        <taxon>Oscillospiraceae</taxon>
        <taxon>Flavonifractor</taxon>
    </lineage>
</organism>
<dbReference type="InterPro" id="IPR050106">
    <property type="entry name" value="HistidinolP_aminotransfase"/>
</dbReference>
<evidence type="ECO:0000256" key="2">
    <source>
        <dbReference type="ARBA" id="ARBA00005011"/>
    </source>
</evidence>
<comment type="pathway">
    <text evidence="2 8">Amino-acid biosynthesis; L-histidine biosynthesis; L-histidine from 5-phospho-alpha-D-ribose 1-diphosphate: step 7/9.</text>
</comment>
<comment type="similarity">
    <text evidence="8">Belongs to the class-II pyridoxal-phosphate-dependent aminotransferase family. Histidinol-phosphate aminotransferase subfamily.</text>
</comment>
<dbReference type="Gene3D" id="3.90.1150.10">
    <property type="entry name" value="Aspartate Aminotransferase, domain 1"/>
    <property type="match status" value="1"/>
</dbReference>
<evidence type="ECO:0000256" key="7">
    <source>
        <dbReference type="ARBA" id="ARBA00047481"/>
    </source>
</evidence>
<dbReference type="EMBL" id="JBBMFT010000003">
    <property type="protein sequence ID" value="MEQ2456354.1"/>
    <property type="molecule type" value="Genomic_DNA"/>
</dbReference>